<dbReference type="Proteomes" id="UP001215598">
    <property type="component" value="Unassembled WGS sequence"/>
</dbReference>
<keyword evidence="2" id="KW-1185">Reference proteome</keyword>
<name>A0AAD7IV80_9AGAR</name>
<organism evidence="1 2">
    <name type="scientific">Mycena metata</name>
    <dbReference type="NCBI Taxonomy" id="1033252"/>
    <lineage>
        <taxon>Eukaryota</taxon>
        <taxon>Fungi</taxon>
        <taxon>Dikarya</taxon>
        <taxon>Basidiomycota</taxon>
        <taxon>Agaricomycotina</taxon>
        <taxon>Agaricomycetes</taxon>
        <taxon>Agaricomycetidae</taxon>
        <taxon>Agaricales</taxon>
        <taxon>Marasmiineae</taxon>
        <taxon>Mycenaceae</taxon>
        <taxon>Mycena</taxon>
    </lineage>
</organism>
<sequence>MQSSQFTFAWTTPLLTATAEAPTHSPHFESHIYFFYFSWKSNKPNAARFVLVSGCVAYATLEEPAPSPLNVSGRHDPEFARYREHVERHRGVVYGYLSDPVYRAGFDRFRFKDGAFEFDREDAIFVLQHATPHPTAEVSEEDITSCLAQLNHCTLILDLDWNDPDAVAGYEELQWHAGKTLTDEDLEFMFRHAVPPPTMENMEACGCV</sequence>
<reference evidence="1" key="1">
    <citation type="submission" date="2023-03" db="EMBL/GenBank/DDBJ databases">
        <title>Massive genome expansion in bonnet fungi (Mycena s.s.) driven by repeated elements and novel gene families across ecological guilds.</title>
        <authorList>
            <consortium name="Lawrence Berkeley National Laboratory"/>
            <person name="Harder C.B."/>
            <person name="Miyauchi S."/>
            <person name="Viragh M."/>
            <person name="Kuo A."/>
            <person name="Thoen E."/>
            <person name="Andreopoulos B."/>
            <person name="Lu D."/>
            <person name="Skrede I."/>
            <person name="Drula E."/>
            <person name="Henrissat B."/>
            <person name="Morin E."/>
            <person name="Kohler A."/>
            <person name="Barry K."/>
            <person name="LaButti K."/>
            <person name="Morin E."/>
            <person name="Salamov A."/>
            <person name="Lipzen A."/>
            <person name="Mereny Z."/>
            <person name="Hegedus B."/>
            <person name="Baldrian P."/>
            <person name="Stursova M."/>
            <person name="Weitz H."/>
            <person name="Taylor A."/>
            <person name="Grigoriev I.V."/>
            <person name="Nagy L.G."/>
            <person name="Martin F."/>
            <person name="Kauserud H."/>
        </authorList>
    </citation>
    <scope>NUCLEOTIDE SEQUENCE</scope>
    <source>
        <strain evidence="1">CBHHK182m</strain>
    </source>
</reference>
<gene>
    <name evidence="1" type="ORF">B0H16DRAFT_1724776</name>
</gene>
<comment type="caution">
    <text evidence="1">The sequence shown here is derived from an EMBL/GenBank/DDBJ whole genome shotgun (WGS) entry which is preliminary data.</text>
</comment>
<accession>A0AAD7IV80</accession>
<protein>
    <submittedName>
        <fullName evidence="1">Uncharacterized protein</fullName>
    </submittedName>
</protein>
<evidence type="ECO:0000313" key="1">
    <source>
        <dbReference type="EMBL" id="KAJ7749886.1"/>
    </source>
</evidence>
<evidence type="ECO:0000313" key="2">
    <source>
        <dbReference type="Proteomes" id="UP001215598"/>
    </source>
</evidence>
<proteinExistence type="predicted"/>
<dbReference type="AlphaFoldDB" id="A0AAD7IV80"/>
<dbReference type="EMBL" id="JARKIB010000067">
    <property type="protein sequence ID" value="KAJ7749886.1"/>
    <property type="molecule type" value="Genomic_DNA"/>
</dbReference>